<dbReference type="InterPro" id="IPR004147">
    <property type="entry name" value="ABC1_dom"/>
</dbReference>
<gene>
    <name evidence="6" type="ORF">SAMN07250955_106230</name>
</gene>
<evidence type="ECO:0000256" key="2">
    <source>
        <dbReference type="ARBA" id="ARBA00022679"/>
    </source>
</evidence>
<dbReference type="PANTHER" id="PTHR43851">
    <property type="match status" value="1"/>
</dbReference>
<name>A0A212R957_9PROT</name>
<keyword evidence="7" id="KW-1185">Reference proteome</keyword>
<dbReference type="Proteomes" id="UP000197065">
    <property type="component" value="Unassembled WGS sequence"/>
</dbReference>
<dbReference type="EMBL" id="FYEH01000006">
    <property type="protein sequence ID" value="SNB68690.1"/>
    <property type="molecule type" value="Genomic_DNA"/>
</dbReference>
<feature type="domain" description="ABC1 atypical kinase-like" evidence="5">
    <location>
        <begin position="92"/>
        <end position="327"/>
    </location>
</feature>
<dbReference type="GO" id="GO:0006744">
    <property type="term" value="P:ubiquinone biosynthetic process"/>
    <property type="evidence" value="ECO:0007669"/>
    <property type="project" value="TreeGrafter"/>
</dbReference>
<comment type="similarity">
    <text evidence="1">Belongs to the protein kinase superfamily. ADCK protein kinase family.</text>
</comment>
<dbReference type="Pfam" id="PF03109">
    <property type="entry name" value="ABC1"/>
    <property type="match status" value="1"/>
</dbReference>
<dbReference type="GO" id="GO:0016301">
    <property type="term" value="F:kinase activity"/>
    <property type="evidence" value="ECO:0007669"/>
    <property type="project" value="UniProtKB-KW"/>
</dbReference>
<dbReference type="InterPro" id="IPR011009">
    <property type="entry name" value="Kinase-like_dom_sf"/>
</dbReference>
<sequence>MSGPRRPVAPDPENSLGARVRRYAAVGSTVAGVGARLAGRRVFGGPDYDKAAAAGDMRAALGGLKGPLMKVAQILATIPEAVPKEFQAELAQLQSNAPPMGPPFVRRRMMSELGPDWQRHFKEFPLTAAAAASLGQVHKATLSDGRLVACKLQYPNIGAAVDADLGQLRVILGIFGRYERSIDTTDIYDELADRLREEVDYDREARHARLYADMLAGEPEIHVPAIVGELSTRKLLTMSWLEGQPLLTFKDRPIEARNRLAMNMFKAWYTPFYRYGLIHGDPHLGNYAVRPDLGINLLDFGCVRIFPPAFVKGVIDLYRALESGDRALAVSAYEQWGFKNLTNDLVESLNLWASFIYAPLLEDRTRLIQEKAAPGNDGRNIVQDVRAKLREAGGVRPPREFVFMDRAAVGLGSVFLHLKAEINWHRLFMGLIEDFDVDALARRQAASLEAAGLEGPEQVRPPS</sequence>
<dbReference type="RefSeq" id="WP_088561518.1">
    <property type="nucleotide sequence ID" value="NZ_FYEH01000006.1"/>
</dbReference>
<dbReference type="PANTHER" id="PTHR43851:SF3">
    <property type="entry name" value="COENZYME Q8"/>
    <property type="match status" value="1"/>
</dbReference>
<evidence type="ECO:0000313" key="7">
    <source>
        <dbReference type="Proteomes" id="UP000197065"/>
    </source>
</evidence>
<dbReference type="OrthoDB" id="9795390at2"/>
<accession>A0A212R957</accession>
<evidence type="ECO:0000256" key="4">
    <source>
        <dbReference type="ARBA" id="ARBA00022840"/>
    </source>
</evidence>
<keyword evidence="3" id="KW-0547">Nucleotide-binding</keyword>
<dbReference type="CDD" id="cd13970">
    <property type="entry name" value="ABC1_ADCK3"/>
    <property type="match status" value="1"/>
</dbReference>
<keyword evidence="4" id="KW-0067">ATP-binding</keyword>
<evidence type="ECO:0000259" key="5">
    <source>
        <dbReference type="Pfam" id="PF03109"/>
    </source>
</evidence>
<keyword evidence="6" id="KW-0830">Ubiquinone</keyword>
<dbReference type="GO" id="GO:0005524">
    <property type="term" value="F:ATP binding"/>
    <property type="evidence" value="ECO:0007669"/>
    <property type="project" value="UniProtKB-KW"/>
</dbReference>
<reference evidence="6 7" key="1">
    <citation type="submission" date="2017-06" db="EMBL/GenBank/DDBJ databases">
        <authorList>
            <person name="Kim H.J."/>
            <person name="Triplett B.A."/>
        </authorList>
    </citation>
    <scope>NUCLEOTIDE SEQUENCE [LARGE SCALE GENOMIC DNA]</scope>
    <source>
        <strain evidence="6 7">B29T1</strain>
    </source>
</reference>
<dbReference type="InterPro" id="IPR034646">
    <property type="entry name" value="ADCK3_dom"/>
</dbReference>
<dbReference type="InterPro" id="IPR051409">
    <property type="entry name" value="Atypical_kinase_ADCK"/>
</dbReference>
<organism evidence="6 7">
    <name type="scientific">Arboricoccus pini</name>
    <dbReference type="NCBI Taxonomy" id="1963835"/>
    <lineage>
        <taxon>Bacteria</taxon>
        <taxon>Pseudomonadati</taxon>
        <taxon>Pseudomonadota</taxon>
        <taxon>Alphaproteobacteria</taxon>
        <taxon>Geminicoccales</taxon>
        <taxon>Geminicoccaceae</taxon>
        <taxon>Arboricoccus</taxon>
    </lineage>
</organism>
<dbReference type="SUPFAM" id="SSF56112">
    <property type="entry name" value="Protein kinase-like (PK-like)"/>
    <property type="match status" value="1"/>
</dbReference>
<protein>
    <submittedName>
        <fullName evidence="6">Predicted unusual protein kinase regulating ubiquinone biosynthesis, AarF/ABC1/UbiB family</fullName>
    </submittedName>
</protein>
<dbReference type="AlphaFoldDB" id="A0A212R957"/>
<evidence type="ECO:0000256" key="3">
    <source>
        <dbReference type="ARBA" id="ARBA00022741"/>
    </source>
</evidence>
<proteinExistence type="inferred from homology"/>
<evidence type="ECO:0000313" key="6">
    <source>
        <dbReference type="EMBL" id="SNB68690.1"/>
    </source>
</evidence>
<evidence type="ECO:0000256" key="1">
    <source>
        <dbReference type="ARBA" id="ARBA00009670"/>
    </source>
</evidence>
<keyword evidence="2" id="KW-0808">Transferase</keyword>
<keyword evidence="6" id="KW-0418">Kinase</keyword>